<reference evidence="2" key="1">
    <citation type="submission" date="2018-05" db="EMBL/GenBank/DDBJ databases">
        <authorList>
            <person name="Lanie J.A."/>
            <person name="Ng W.-L."/>
            <person name="Kazmierczak K.M."/>
            <person name="Andrzejewski T.M."/>
            <person name="Davidsen T.M."/>
            <person name="Wayne K.J."/>
            <person name="Tettelin H."/>
            <person name="Glass J.I."/>
            <person name="Rusch D."/>
            <person name="Podicherti R."/>
            <person name="Tsui H.-C.T."/>
            <person name="Winkler M.E."/>
        </authorList>
    </citation>
    <scope>NUCLEOTIDE SEQUENCE</scope>
    <source>
        <strain evidence="2">ZC4RG45</strain>
    </source>
</reference>
<accession>A0A2W4JEZ5</accession>
<gene>
    <name evidence="2" type="ORF">DIU77_09835</name>
</gene>
<keyword evidence="1" id="KW-0472">Membrane</keyword>
<comment type="caution">
    <text evidence="2">The sequence shown here is derived from an EMBL/GenBank/DDBJ whole genome shotgun (WGS) entry which is preliminary data.</text>
</comment>
<feature type="transmembrane region" description="Helical" evidence="1">
    <location>
        <begin position="109"/>
        <end position="129"/>
    </location>
</feature>
<evidence type="ECO:0000313" key="2">
    <source>
        <dbReference type="EMBL" id="PZM97041.1"/>
    </source>
</evidence>
<proteinExistence type="predicted"/>
<organism evidence="2">
    <name type="scientific">Thermocrispum agreste</name>
    <dbReference type="NCBI Taxonomy" id="37925"/>
    <lineage>
        <taxon>Bacteria</taxon>
        <taxon>Bacillati</taxon>
        <taxon>Actinomycetota</taxon>
        <taxon>Actinomycetes</taxon>
        <taxon>Pseudonocardiales</taxon>
        <taxon>Pseudonocardiaceae</taxon>
        <taxon>Thermocrispum</taxon>
    </lineage>
</organism>
<protein>
    <submittedName>
        <fullName evidence="2">Uncharacterized protein</fullName>
    </submittedName>
</protein>
<keyword evidence="1" id="KW-0812">Transmembrane</keyword>
<dbReference type="AlphaFoldDB" id="A0A2W4JEZ5"/>
<keyword evidence="1" id="KW-1133">Transmembrane helix</keyword>
<feature type="transmembrane region" description="Helical" evidence="1">
    <location>
        <begin position="49"/>
        <end position="70"/>
    </location>
</feature>
<sequence>MAGAAANAIEAESGTAWASLPAAVAVLLLVGSGVVAASPLSARWTTVRWLSWLGLAAAALVSIVLAWVTLPTVRDVMNALADRFGVPRSTIHDEDVATGERFIDIEPGVGLYASLALTVLSVVASILAARAAVRPASGATPPPA</sequence>
<feature type="transmembrane region" description="Helical" evidence="1">
    <location>
        <begin position="16"/>
        <end position="37"/>
    </location>
</feature>
<name>A0A2W4JEZ5_9PSEU</name>
<evidence type="ECO:0000256" key="1">
    <source>
        <dbReference type="SAM" id="Phobius"/>
    </source>
</evidence>
<dbReference type="EMBL" id="QGUI01000338">
    <property type="protein sequence ID" value="PZM97041.1"/>
    <property type="molecule type" value="Genomic_DNA"/>
</dbReference>